<keyword evidence="1" id="KW-0812">Transmembrane</keyword>
<feature type="transmembrane region" description="Helical" evidence="1">
    <location>
        <begin position="94"/>
        <end position="115"/>
    </location>
</feature>
<evidence type="ECO:0000313" key="2">
    <source>
        <dbReference type="EMBL" id="GIM90365.1"/>
    </source>
</evidence>
<accession>A0A919W3B8</accession>
<evidence type="ECO:0000313" key="3">
    <source>
        <dbReference type="Proteomes" id="UP000677082"/>
    </source>
</evidence>
<comment type="caution">
    <text evidence="2">The sequence shown here is derived from an EMBL/GenBank/DDBJ whole genome shotgun (WGS) entry which is preliminary data.</text>
</comment>
<proteinExistence type="predicted"/>
<keyword evidence="1" id="KW-0472">Membrane</keyword>
<keyword evidence="3" id="KW-1185">Reference proteome</keyword>
<dbReference type="RefSeq" id="WP_213006303.1">
    <property type="nucleotide sequence ID" value="NZ_BOQN01000028.1"/>
</dbReference>
<sequence>MTAASGRDGGPVDRYLDEMFNRLVGTGANGRRLLIEAEEHLTEAAAEGRARGLDAEAAEREAVDRFGAAATVARRLPASSLTVRVFLRRLATGAWALTGTVLAWYGLTGALTWLLSGPWARLLIATDRFGAHPMCERPWIPEVPIDCVSYYRLDVSFLPGADNDFPYLLTAGLGVLVIVALLFARRTTPLGAPSWTPTRTAAGWPFAVLFGLGGAALLVEAVDGIGKDVQYYVLTDIVAGLLALVIGAVALWWASRRDR</sequence>
<dbReference type="Proteomes" id="UP000677082">
    <property type="component" value="Unassembled WGS sequence"/>
</dbReference>
<dbReference type="AlphaFoldDB" id="A0A919W3B8"/>
<protein>
    <submittedName>
        <fullName evidence="2">Uncharacterized protein</fullName>
    </submittedName>
</protein>
<name>A0A919W3B8_9ACTN</name>
<reference evidence="2 3" key="1">
    <citation type="submission" date="2021-03" db="EMBL/GenBank/DDBJ databases">
        <title>Whole genome shotgun sequence of Actinoplanes toevensis NBRC 105298.</title>
        <authorList>
            <person name="Komaki H."/>
            <person name="Tamura T."/>
        </authorList>
    </citation>
    <scope>NUCLEOTIDE SEQUENCE [LARGE SCALE GENOMIC DNA]</scope>
    <source>
        <strain evidence="2 3">NBRC 105298</strain>
    </source>
</reference>
<feature type="transmembrane region" description="Helical" evidence="1">
    <location>
        <begin position="231"/>
        <end position="254"/>
    </location>
</feature>
<keyword evidence="1" id="KW-1133">Transmembrane helix</keyword>
<gene>
    <name evidence="2" type="ORF">Ato02nite_021580</name>
</gene>
<dbReference type="EMBL" id="BOQN01000028">
    <property type="protein sequence ID" value="GIM90365.1"/>
    <property type="molecule type" value="Genomic_DNA"/>
</dbReference>
<evidence type="ECO:0000256" key="1">
    <source>
        <dbReference type="SAM" id="Phobius"/>
    </source>
</evidence>
<feature type="transmembrane region" description="Helical" evidence="1">
    <location>
        <begin position="165"/>
        <end position="184"/>
    </location>
</feature>
<feature type="transmembrane region" description="Helical" evidence="1">
    <location>
        <begin position="204"/>
        <end position="225"/>
    </location>
</feature>
<organism evidence="2 3">
    <name type="scientific">Paractinoplanes toevensis</name>
    <dbReference type="NCBI Taxonomy" id="571911"/>
    <lineage>
        <taxon>Bacteria</taxon>
        <taxon>Bacillati</taxon>
        <taxon>Actinomycetota</taxon>
        <taxon>Actinomycetes</taxon>
        <taxon>Micromonosporales</taxon>
        <taxon>Micromonosporaceae</taxon>
        <taxon>Paractinoplanes</taxon>
    </lineage>
</organism>